<comment type="subunit">
    <text evidence="2 6">Homotetramer.</text>
</comment>
<dbReference type="GO" id="GO:0006537">
    <property type="term" value="P:glutamate biosynthetic process"/>
    <property type="evidence" value="ECO:0007669"/>
    <property type="project" value="TreeGrafter"/>
</dbReference>
<dbReference type="GO" id="GO:0006543">
    <property type="term" value="P:L-glutamine catabolic process"/>
    <property type="evidence" value="ECO:0007669"/>
    <property type="project" value="TreeGrafter"/>
</dbReference>
<evidence type="ECO:0000256" key="2">
    <source>
        <dbReference type="ARBA" id="ARBA00011881"/>
    </source>
</evidence>
<comment type="similarity">
    <text evidence="1 6">Belongs to the glutaminase family.</text>
</comment>
<dbReference type="FunFam" id="3.40.710.10:FF:000005">
    <property type="entry name" value="Glutaminase"/>
    <property type="match status" value="1"/>
</dbReference>
<accession>A0AAW5K643</accession>
<feature type="binding site" evidence="6">
    <location>
        <position position="69"/>
    </location>
    <ligand>
        <name>substrate</name>
    </ligand>
</feature>
<evidence type="ECO:0000256" key="1">
    <source>
        <dbReference type="ARBA" id="ARBA00011076"/>
    </source>
</evidence>
<dbReference type="InterPro" id="IPR012338">
    <property type="entry name" value="Beta-lactam/transpept-like"/>
</dbReference>
<dbReference type="Proteomes" id="UP001205919">
    <property type="component" value="Unassembled WGS sequence"/>
</dbReference>
<feature type="binding site" evidence="6">
    <location>
        <position position="120"/>
    </location>
    <ligand>
        <name>substrate</name>
    </ligand>
</feature>
<organism evidence="7 8">
    <name type="scientific">Cloacibacillus evryensis</name>
    <dbReference type="NCBI Taxonomy" id="508460"/>
    <lineage>
        <taxon>Bacteria</taxon>
        <taxon>Thermotogati</taxon>
        <taxon>Synergistota</taxon>
        <taxon>Synergistia</taxon>
        <taxon>Synergistales</taxon>
        <taxon>Synergistaceae</taxon>
        <taxon>Cloacibacillus</taxon>
    </lineage>
</organism>
<feature type="binding site" evidence="6">
    <location>
        <position position="171"/>
    </location>
    <ligand>
        <name>substrate</name>
    </ligand>
</feature>
<dbReference type="PANTHER" id="PTHR12544:SF29">
    <property type="entry name" value="GLUTAMINASE"/>
    <property type="match status" value="1"/>
</dbReference>
<gene>
    <name evidence="6 7" type="primary">glsA</name>
    <name evidence="7" type="ORF">NE630_13185</name>
</gene>
<dbReference type="AlphaFoldDB" id="A0AAW5K643"/>
<dbReference type="SUPFAM" id="SSF56601">
    <property type="entry name" value="beta-lactamase/transpeptidase-like"/>
    <property type="match status" value="1"/>
</dbReference>
<dbReference type="HAMAP" id="MF_00313">
    <property type="entry name" value="Glutaminase"/>
    <property type="match status" value="1"/>
</dbReference>
<feature type="binding site" evidence="6">
    <location>
        <position position="247"/>
    </location>
    <ligand>
        <name>substrate</name>
    </ligand>
</feature>
<protein>
    <recommendedName>
        <fullName evidence="3 6">Glutaminase</fullName>
        <ecNumber evidence="3 6">3.5.1.2</ecNumber>
    </recommendedName>
</protein>
<keyword evidence="6" id="KW-0007">Acetylation</keyword>
<dbReference type="PANTHER" id="PTHR12544">
    <property type="entry name" value="GLUTAMINASE"/>
    <property type="match status" value="1"/>
</dbReference>
<evidence type="ECO:0000313" key="8">
    <source>
        <dbReference type="Proteomes" id="UP001205919"/>
    </source>
</evidence>
<dbReference type="Pfam" id="PF04960">
    <property type="entry name" value="Glutaminase"/>
    <property type="match status" value="1"/>
</dbReference>
<reference evidence="7 8" key="1">
    <citation type="submission" date="2022-06" db="EMBL/GenBank/DDBJ databases">
        <title>Isolation of gut microbiota from human fecal samples.</title>
        <authorList>
            <person name="Pamer E.G."/>
            <person name="Barat B."/>
            <person name="Waligurski E."/>
            <person name="Medina S."/>
            <person name="Paddock L."/>
            <person name="Mostad J."/>
        </authorList>
    </citation>
    <scope>NUCLEOTIDE SEQUENCE [LARGE SCALE GENOMIC DNA]</scope>
    <source>
        <strain evidence="7 8">DFI.9.90</strain>
    </source>
</reference>
<dbReference type="RefSeq" id="WP_008709741.1">
    <property type="nucleotide sequence ID" value="NZ_CAJLEK010000127.1"/>
</dbReference>
<evidence type="ECO:0000256" key="4">
    <source>
        <dbReference type="ARBA" id="ARBA00022801"/>
    </source>
</evidence>
<dbReference type="GO" id="GO:0004359">
    <property type="term" value="F:glutaminase activity"/>
    <property type="evidence" value="ECO:0007669"/>
    <property type="project" value="UniProtKB-UniRule"/>
</dbReference>
<feature type="binding site" evidence="6">
    <location>
        <position position="195"/>
    </location>
    <ligand>
        <name>substrate</name>
    </ligand>
</feature>
<proteinExistence type="inferred from homology"/>
<dbReference type="Gene3D" id="3.40.710.10">
    <property type="entry name" value="DD-peptidase/beta-lactamase superfamily"/>
    <property type="match status" value="1"/>
</dbReference>
<dbReference type="InterPro" id="IPR015868">
    <property type="entry name" value="Glutaminase"/>
</dbReference>
<feature type="binding site" evidence="6">
    <location>
        <position position="164"/>
    </location>
    <ligand>
        <name>substrate</name>
    </ligand>
</feature>
<dbReference type="EC" id="3.5.1.2" evidence="3 6"/>
<evidence type="ECO:0000256" key="6">
    <source>
        <dbReference type="HAMAP-Rule" id="MF_00313"/>
    </source>
</evidence>
<keyword evidence="4 6" id="KW-0378">Hydrolase</keyword>
<sequence>MENRCDLLNEQLLNGVGNIARVMSADGKVADYIPELSLMSAELFSLSCQGIDSSLMETGDREQFFTMQSISKILALSFAIENFGRENVFRHVGMEASADSFNSLMRIEMTSSKPSNPFMNAGAIAVCSLIHKAYKEESVERLLSFMESVTGRENGFDERVFSSEKRSADRNRALAFFMKSMGFLHGDIESILDFYFALCSLRCTSGDLAKIGAMIAAGGVAVHSGERVIQKETVFTLMGLMSTCGLYNGSGEFAVRVGLPGKSGVSGGILVAVPGRMGIGVFSPALDAKGNSVAGIKALELLSEKLDLRGFGKHNR</sequence>
<name>A0AAW5K643_9BACT</name>
<evidence type="ECO:0000313" key="7">
    <source>
        <dbReference type="EMBL" id="MCQ4815387.1"/>
    </source>
</evidence>
<feature type="binding site" evidence="6">
    <location>
        <position position="265"/>
    </location>
    <ligand>
        <name>substrate</name>
    </ligand>
</feature>
<evidence type="ECO:0000256" key="5">
    <source>
        <dbReference type="ARBA" id="ARBA00049534"/>
    </source>
</evidence>
<dbReference type="NCBIfam" id="TIGR03814">
    <property type="entry name" value="Gln_ase"/>
    <property type="match status" value="1"/>
</dbReference>
<comment type="caution">
    <text evidence="7">The sequence shown here is derived from an EMBL/GenBank/DDBJ whole genome shotgun (WGS) entry which is preliminary data.</text>
</comment>
<evidence type="ECO:0000256" key="3">
    <source>
        <dbReference type="ARBA" id="ARBA00012918"/>
    </source>
</evidence>
<comment type="catalytic activity">
    <reaction evidence="5 6">
        <text>L-glutamine + H2O = L-glutamate + NH4(+)</text>
        <dbReference type="Rhea" id="RHEA:15889"/>
        <dbReference type="ChEBI" id="CHEBI:15377"/>
        <dbReference type="ChEBI" id="CHEBI:28938"/>
        <dbReference type="ChEBI" id="CHEBI:29985"/>
        <dbReference type="ChEBI" id="CHEBI:58359"/>
        <dbReference type="EC" id="3.5.1.2"/>
    </reaction>
</comment>
<keyword evidence="8" id="KW-1185">Reference proteome</keyword>
<dbReference type="EMBL" id="JANFYT010000035">
    <property type="protein sequence ID" value="MCQ4815387.1"/>
    <property type="molecule type" value="Genomic_DNA"/>
</dbReference>